<feature type="region of interest" description="Disordered" evidence="11">
    <location>
        <begin position="228"/>
        <end position="251"/>
    </location>
</feature>
<dbReference type="GO" id="GO:0033116">
    <property type="term" value="C:endoplasmic reticulum-Golgi intermediate compartment membrane"/>
    <property type="evidence" value="ECO:0007669"/>
    <property type="project" value="UniProtKB-SubCell"/>
</dbReference>
<feature type="compositionally biased region" description="Basic and acidic residues" evidence="11">
    <location>
        <begin position="228"/>
        <end position="241"/>
    </location>
</feature>
<keyword evidence="5 10" id="KW-0812">Transmembrane</keyword>
<reference evidence="13" key="3">
    <citation type="submission" date="2025-09" db="UniProtKB">
        <authorList>
            <consortium name="Ensembl"/>
        </authorList>
    </citation>
    <scope>IDENTIFICATION</scope>
</reference>
<dbReference type="InParanoid" id="G3VDV7"/>
<keyword evidence="9" id="KW-0472">Membrane</keyword>
<dbReference type="PROSITE" id="PS50866">
    <property type="entry name" value="GOLD"/>
    <property type="match status" value="1"/>
</dbReference>
<evidence type="ECO:0000256" key="11">
    <source>
        <dbReference type="SAM" id="MobiDB-lite"/>
    </source>
</evidence>
<evidence type="ECO:0000256" key="9">
    <source>
        <dbReference type="ARBA" id="ARBA00023136"/>
    </source>
</evidence>
<dbReference type="HOGENOM" id="CLU_066963_4_2_1"/>
<comment type="similarity">
    <text evidence="4 10">Belongs to the EMP24/GP25L family.</text>
</comment>
<organism evidence="13 14">
    <name type="scientific">Sarcophilus harrisii</name>
    <name type="common">Tasmanian devil</name>
    <name type="synonym">Sarcophilus laniarius</name>
    <dbReference type="NCBI Taxonomy" id="9305"/>
    <lineage>
        <taxon>Eukaryota</taxon>
        <taxon>Metazoa</taxon>
        <taxon>Chordata</taxon>
        <taxon>Craniata</taxon>
        <taxon>Vertebrata</taxon>
        <taxon>Euteleostomi</taxon>
        <taxon>Mammalia</taxon>
        <taxon>Metatheria</taxon>
        <taxon>Dasyuromorphia</taxon>
        <taxon>Dasyuridae</taxon>
        <taxon>Sarcophilus</taxon>
    </lineage>
</organism>
<reference evidence="13 14" key="1">
    <citation type="journal article" date="2011" name="Proc. Natl. Acad. Sci. U.S.A.">
        <title>Genetic diversity and population structure of the endangered marsupial Sarcophilus harrisii (Tasmanian devil).</title>
        <authorList>
            <person name="Miller W."/>
            <person name="Hayes V.M."/>
            <person name="Ratan A."/>
            <person name="Petersen D.C."/>
            <person name="Wittekindt N.E."/>
            <person name="Miller J."/>
            <person name="Walenz B."/>
            <person name="Knight J."/>
            <person name="Qi J."/>
            <person name="Zhao F."/>
            <person name="Wang Q."/>
            <person name="Bedoya-Reina O.C."/>
            <person name="Katiyar N."/>
            <person name="Tomsho L.P."/>
            <person name="Kasson L.M."/>
            <person name="Hardie R.A."/>
            <person name="Woodbridge P."/>
            <person name="Tindall E.A."/>
            <person name="Bertelsen M.F."/>
            <person name="Dixon D."/>
            <person name="Pyecroft S."/>
            <person name="Helgen K.M."/>
            <person name="Lesk A.M."/>
            <person name="Pringle T.H."/>
            <person name="Patterson N."/>
            <person name="Zhang Y."/>
            <person name="Kreiss A."/>
            <person name="Woods G.M."/>
            <person name="Jones M.E."/>
            <person name="Schuster S.C."/>
        </authorList>
    </citation>
    <scope>NUCLEOTIDE SEQUENCE [LARGE SCALE GENOMIC DNA]</scope>
</reference>
<dbReference type="InterPro" id="IPR036598">
    <property type="entry name" value="GOLD_dom_sf"/>
</dbReference>
<evidence type="ECO:0000256" key="4">
    <source>
        <dbReference type="ARBA" id="ARBA00007104"/>
    </source>
</evidence>
<name>G3VDV7_SARHA</name>
<evidence type="ECO:0000259" key="12">
    <source>
        <dbReference type="PROSITE" id="PS50866"/>
    </source>
</evidence>
<dbReference type="STRING" id="9305.ENSSHAP00000001361"/>
<reference evidence="13" key="2">
    <citation type="submission" date="2025-08" db="UniProtKB">
        <authorList>
            <consortium name="Ensembl"/>
        </authorList>
    </citation>
    <scope>IDENTIFICATION</scope>
</reference>
<evidence type="ECO:0000256" key="7">
    <source>
        <dbReference type="ARBA" id="ARBA00022824"/>
    </source>
</evidence>
<gene>
    <name evidence="13" type="primary">LOC100932741</name>
</gene>
<evidence type="ECO:0000256" key="8">
    <source>
        <dbReference type="ARBA" id="ARBA00022989"/>
    </source>
</evidence>
<evidence type="ECO:0000256" key="3">
    <source>
        <dbReference type="ARBA" id="ARBA00004619"/>
    </source>
</evidence>
<evidence type="ECO:0000313" key="14">
    <source>
        <dbReference type="Proteomes" id="UP000007648"/>
    </source>
</evidence>
<protein>
    <recommendedName>
        <fullName evidence="12">GOLD domain-containing protein</fullName>
    </recommendedName>
</protein>
<dbReference type="eggNOG" id="KOG1692">
    <property type="taxonomic scope" value="Eukaryota"/>
</dbReference>
<dbReference type="SMART" id="SM01190">
    <property type="entry name" value="EMP24_GP25L"/>
    <property type="match status" value="1"/>
</dbReference>
<dbReference type="Pfam" id="PF01105">
    <property type="entry name" value="EMP24_GP25L"/>
    <property type="match status" value="1"/>
</dbReference>
<dbReference type="AlphaFoldDB" id="G3VDV7"/>
<evidence type="ECO:0000256" key="2">
    <source>
        <dbReference type="ARBA" id="ARBA00004151"/>
    </source>
</evidence>
<comment type="subcellular location">
    <subcellularLocation>
        <location evidence="1">Endoplasmic reticulum membrane</location>
        <topology evidence="1">Single-pass type I membrane protein</topology>
    </subcellularLocation>
    <subcellularLocation>
        <location evidence="2">Endoplasmic reticulum-Golgi intermediate compartment membrane</location>
        <topology evidence="2">Single-pass type I membrane protein</topology>
    </subcellularLocation>
    <subcellularLocation>
        <location evidence="3">Golgi apparatus</location>
        <location evidence="3">cis-Golgi network membrane</location>
        <topology evidence="3">Single-pass type I membrane protein</topology>
    </subcellularLocation>
    <subcellularLocation>
        <location evidence="10">Membrane</location>
        <topology evidence="10">Single-pass type I membrane protein</topology>
    </subcellularLocation>
</comment>
<accession>G3VDV7</accession>
<dbReference type="Ensembl" id="ENSSHAT00000001377.2">
    <property type="protein sequence ID" value="ENSSHAP00000001361.2"/>
    <property type="gene ID" value="ENSSHAG00000001212.2"/>
</dbReference>
<dbReference type="InterPro" id="IPR015720">
    <property type="entry name" value="Emp24-like"/>
</dbReference>
<dbReference type="InterPro" id="IPR009038">
    <property type="entry name" value="GOLD_dom"/>
</dbReference>
<dbReference type="GO" id="GO:0005789">
    <property type="term" value="C:endoplasmic reticulum membrane"/>
    <property type="evidence" value="ECO:0007669"/>
    <property type="project" value="UniProtKB-SubCell"/>
</dbReference>
<keyword evidence="8" id="KW-1133">Transmembrane helix</keyword>
<evidence type="ECO:0000256" key="10">
    <source>
        <dbReference type="RuleBase" id="RU003827"/>
    </source>
</evidence>
<keyword evidence="7" id="KW-0256">Endoplasmic reticulum</keyword>
<evidence type="ECO:0000256" key="1">
    <source>
        <dbReference type="ARBA" id="ARBA00004115"/>
    </source>
</evidence>
<evidence type="ECO:0000256" key="6">
    <source>
        <dbReference type="ARBA" id="ARBA00022729"/>
    </source>
</evidence>
<evidence type="ECO:0000256" key="5">
    <source>
        <dbReference type="ARBA" id="ARBA00022692"/>
    </source>
</evidence>
<dbReference type="GO" id="GO:0005794">
    <property type="term" value="C:Golgi apparatus"/>
    <property type="evidence" value="ECO:0007669"/>
    <property type="project" value="UniProtKB-SubCell"/>
</dbReference>
<keyword evidence="6" id="KW-0732">Signal</keyword>
<keyword evidence="14" id="KW-1185">Reference proteome</keyword>
<sequence>MPSFKAFPSLSPIAPTRPCSLPCRDFSARSLRTNFFCPFHVSDFPLGLGGVAKARLRHRRGYGRSLFPSPSLSMAVKVWVDILVLPILLAVLFPLHACAFYIQVGAHGEECFFEQGTKGAKMVLNFRVMQGGFLEIDVDITGPNNDPLFQWVRETSGRYAFTTHQEGSYRFCFSNRASTLVPETVLFSIDKDQDPRTHLFQDEDRLHVKLEKMIKKLTAAIMVVKQKQEHMENTSGHHDLTWTRPRKRTLK</sequence>
<dbReference type="Proteomes" id="UP000007648">
    <property type="component" value="Unassembled WGS sequence"/>
</dbReference>
<feature type="domain" description="GOLD" evidence="12">
    <location>
        <begin position="109"/>
        <end position="191"/>
    </location>
</feature>
<dbReference type="PANTHER" id="PTHR22811">
    <property type="entry name" value="TRANSMEMBRANE EMP24 DOMAIN-CONTAINING PROTEIN"/>
    <property type="match status" value="1"/>
</dbReference>
<evidence type="ECO:0000313" key="13">
    <source>
        <dbReference type="Ensembl" id="ENSSHAP00000001361.2"/>
    </source>
</evidence>
<dbReference type="GeneTree" id="ENSGT00940000167055"/>
<proteinExistence type="inferred from homology"/>
<dbReference type="SUPFAM" id="SSF101576">
    <property type="entry name" value="Supernatant protein factor (SPF), C-terminal domain"/>
    <property type="match status" value="1"/>
</dbReference>